<evidence type="ECO:0000256" key="3">
    <source>
        <dbReference type="ARBA" id="ARBA00023163"/>
    </source>
</evidence>
<dbReference type="PANTHER" id="PTHR30055">
    <property type="entry name" value="HTH-TYPE TRANSCRIPTIONAL REGULATOR RUTR"/>
    <property type="match status" value="1"/>
</dbReference>
<reference evidence="4 5" key="1">
    <citation type="journal article" date="2017" name="Poromechanics V (2013)">
        <title>Genomic Characterization of the Arsenic-Tolerant Actinobacterium, &lt;i&gt;Rhodococcus erythropolis&lt;/i&gt; S43.</title>
        <authorList>
            <person name="Retamal-Morales G."/>
            <person name="Mehnert M."/>
            <person name="Schwabe R."/>
            <person name="Tischler D."/>
            <person name="Schloemann M."/>
            <person name="Levican G.J."/>
        </authorList>
    </citation>
    <scope>NUCLEOTIDE SEQUENCE [LARGE SCALE GENOMIC DNA]</scope>
    <source>
        <strain evidence="4 5">S43</strain>
    </source>
</reference>
<protein>
    <submittedName>
        <fullName evidence="4">Uncharacterized protein</fullName>
    </submittedName>
</protein>
<evidence type="ECO:0000256" key="2">
    <source>
        <dbReference type="ARBA" id="ARBA00023125"/>
    </source>
</evidence>
<keyword evidence="2" id="KW-0238">DNA-binding</keyword>
<evidence type="ECO:0000313" key="4">
    <source>
        <dbReference type="EMBL" id="KAB2586640.1"/>
    </source>
</evidence>
<dbReference type="RefSeq" id="WP_024488222.1">
    <property type="nucleotide sequence ID" value="NZ_BHXB01000001.1"/>
</dbReference>
<evidence type="ECO:0000256" key="1">
    <source>
        <dbReference type="ARBA" id="ARBA00023015"/>
    </source>
</evidence>
<dbReference type="PANTHER" id="PTHR30055:SF148">
    <property type="entry name" value="TETR-FAMILY TRANSCRIPTIONAL REGULATOR"/>
    <property type="match status" value="1"/>
</dbReference>
<dbReference type="Gene3D" id="1.10.357.10">
    <property type="entry name" value="Tetracycline Repressor, domain 2"/>
    <property type="match status" value="1"/>
</dbReference>
<gene>
    <name evidence="4" type="ORF">BS297_04215</name>
</gene>
<accession>A0A0E4A4S4</accession>
<dbReference type="InterPro" id="IPR009057">
    <property type="entry name" value="Homeodomain-like_sf"/>
</dbReference>
<dbReference type="Pfam" id="PF00440">
    <property type="entry name" value="TetR_N"/>
    <property type="match status" value="1"/>
</dbReference>
<keyword evidence="1" id="KW-0805">Transcription regulation</keyword>
<dbReference type="KEGG" id="reb:XU06_06010"/>
<dbReference type="InterPro" id="IPR001647">
    <property type="entry name" value="HTH_TetR"/>
</dbReference>
<dbReference type="Proteomes" id="UP000325576">
    <property type="component" value="Unassembled WGS sequence"/>
</dbReference>
<dbReference type="InterPro" id="IPR036271">
    <property type="entry name" value="Tet_transcr_reg_TetR-rel_C_sf"/>
</dbReference>
<dbReference type="PROSITE" id="PS50977">
    <property type="entry name" value="HTH_TETR_2"/>
    <property type="match status" value="1"/>
</dbReference>
<dbReference type="InterPro" id="IPR050109">
    <property type="entry name" value="HTH-type_TetR-like_transc_reg"/>
</dbReference>
<name>A0A0E4A4S4_RHOER</name>
<keyword evidence="3" id="KW-0804">Transcription</keyword>
<dbReference type="Pfam" id="PF16859">
    <property type="entry name" value="TetR_C_11"/>
    <property type="match status" value="1"/>
</dbReference>
<dbReference type="GO" id="GO:0003700">
    <property type="term" value="F:DNA-binding transcription factor activity"/>
    <property type="evidence" value="ECO:0007669"/>
    <property type="project" value="TreeGrafter"/>
</dbReference>
<dbReference type="GO" id="GO:0000976">
    <property type="term" value="F:transcription cis-regulatory region binding"/>
    <property type="evidence" value="ECO:0007669"/>
    <property type="project" value="TreeGrafter"/>
</dbReference>
<sequence>MPRAASQPSGRGRPIDPDIETRLLSTTLELYGDLGWARLNLDLIARHAKVGKAALYRRWQTKEQIMSAALRFSQRSLGDLDTGTLRGDLVAVGQETAERLFGNHGTVRMRAMIDAKVFPELFEGEIAGVRAEGITGGREIIFRAIERGEIAKGTSPALILDAVAGTIEHHYLMTPNSKLKEFEAGIDKYIESVVDLVLGGVKSQSSSADR</sequence>
<dbReference type="EMBL" id="MRBO01000152">
    <property type="protein sequence ID" value="KAB2586640.1"/>
    <property type="molecule type" value="Genomic_DNA"/>
</dbReference>
<dbReference type="SUPFAM" id="SSF48498">
    <property type="entry name" value="Tetracyclin repressor-like, C-terminal domain"/>
    <property type="match status" value="1"/>
</dbReference>
<proteinExistence type="predicted"/>
<evidence type="ECO:0000313" key="5">
    <source>
        <dbReference type="Proteomes" id="UP000325576"/>
    </source>
</evidence>
<comment type="caution">
    <text evidence="4">The sequence shown here is derived from an EMBL/GenBank/DDBJ whole genome shotgun (WGS) entry which is preliminary data.</text>
</comment>
<organism evidence="4 5">
    <name type="scientific">Rhodococcus erythropolis</name>
    <name type="common">Arthrobacter picolinophilus</name>
    <dbReference type="NCBI Taxonomy" id="1833"/>
    <lineage>
        <taxon>Bacteria</taxon>
        <taxon>Bacillati</taxon>
        <taxon>Actinomycetota</taxon>
        <taxon>Actinomycetes</taxon>
        <taxon>Mycobacteriales</taxon>
        <taxon>Nocardiaceae</taxon>
        <taxon>Rhodococcus</taxon>
        <taxon>Rhodococcus erythropolis group</taxon>
    </lineage>
</organism>
<dbReference type="Gene3D" id="1.10.10.60">
    <property type="entry name" value="Homeodomain-like"/>
    <property type="match status" value="1"/>
</dbReference>
<dbReference type="SUPFAM" id="SSF46689">
    <property type="entry name" value="Homeodomain-like"/>
    <property type="match status" value="1"/>
</dbReference>
<dbReference type="AlphaFoldDB" id="A0A0E4A4S4"/>
<dbReference type="InterPro" id="IPR011075">
    <property type="entry name" value="TetR_C"/>
</dbReference>